<dbReference type="AlphaFoldDB" id="A0A0D0E1E4"/>
<evidence type="ECO:0000313" key="1">
    <source>
        <dbReference type="EMBL" id="KIK94094.1"/>
    </source>
</evidence>
<gene>
    <name evidence="1" type="ORF">PAXRUDRAFT_143628</name>
</gene>
<organism evidence="1 2">
    <name type="scientific">Paxillus rubicundulus Ve08.2h10</name>
    <dbReference type="NCBI Taxonomy" id="930991"/>
    <lineage>
        <taxon>Eukaryota</taxon>
        <taxon>Fungi</taxon>
        <taxon>Dikarya</taxon>
        <taxon>Basidiomycota</taxon>
        <taxon>Agaricomycotina</taxon>
        <taxon>Agaricomycetes</taxon>
        <taxon>Agaricomycetidae</taxon>
        <taxon>Boletales</taxon>
        <taxon>Paxilineae</taxon>
        <taxon>Paxillaceae</taxon>
        <taxon>Paxillus</taxon>
    </lineage>
</organism>
<sequence length="57" mass="6347">MQGSRNENALSQVVTRGKAAIFLLRCIFRYSTAAEAWGEGYITMTKVTLGTHISYYA</sequence>
<keyword evidence="2" id="KW-1185">Reference proteome</keyword>
<dbReference type="InParanoid" id="A0A0D0E1E4"/>
<accession>A0A0D0E1E4</accession>
<dbReference type="EMBL" id="KN825130">
    <property type="protein sequence ID" value="KIK94094.1"/>
    <property type="molecule type" value="Genomic_DNA"/>
</dbReference>
<reference evidence="1 2" key="1">
    <citation type="submission" date="2014-04" db="EMBL/GenBank/DDBJ databases">
        <authorList>
            <consortium name="DOE Joint Genome Institute"/>
            <person name="Kuo A."/>
            <person name="Kohler A."/>
            <person name="Jargeat P."/>
            <person name="Nagy L.G."/>
            <person name="Floudas D."/>
            <person name="Copeland A."/>
            <person name="Barry K.W."/>
            <person name="Cichocki N."/>
            <person name="Veneault-Fourrey C."/>
            <person name="LaButti K."/>
            <person name="Lindquist E.A."/>
            <person name="Lipzen A."/>
            <person name="Lundell T."/>
            <person name="Morin E."/>
            <person name="Murat C."/>
            <person name="Sun H."/>
            <person name="Tunlid A."/>
            <person name="Henrissat B."/>
            <person name="Grigoriev I.V."/>
            <person name="Hibbett D.S."/>
            <person name="Martin F."/>
            <person name="Nordberg H.P."/>
            <person name="Cantor M.N."/>
            <person name="Hua S.X."/>
        </authorList>
    </citation>
    <scope>NUCLEOTIDE SEQUENCE [LARGE SCALE GENOMIC DNA]</scope>
    <source>
        <strain evidence="1 2">Ve08.2h10</strain>
    </source>
</reference>
<evidence type="ECO:0000313" key="2">
    <source>
        <dbReference type="Proteomes" id="UP000054538"/>
    </source>
</evidence>
<reference evidence="2" key="2">
    <citation type="submission" date="2015-01" db="EMBL/GenBank/DDBJ databases">
        <title>Evolutionary Origins and Diversification of the Mycorrhizal Mutualists.</title>
        <authorList>
            <consortium name="DOE Joint Genome Institute"/>
            <consortium name="Mycorrhizal Genomics Consortium"/>
            <person name="Kohler A."/>
            <person name="Kuo A."/>
            <person name="Nagy L.G."/>
            <person name="Floudas D."/>
            <person name="Copeland A."/>
            <person name="Barry K.W."/>
            <person name="Cichocki N."/>
            <person name="Veneault-Fourrey C."/>
            <person name="LaButti K."/>
            <person name="Lindquist E.A."/>
            <person name="Lipzen A."/>
            <person name="Lundell T."/>
            <person name="Morin E."/>
            <person name="Murat C."/>
            <person name="Riley R."/>
            <person name="Ohm R."/>
            <person name="Sun H."/>
            <person name="Tunlid A."/>
            <person name="Henrissat B."/>
            <person name="Grigoriev I.V."/>
            <person name="Hibbett D.S."/>
            <person name="Martin F."/>
        </authorList>
    </citation>
    <scope>NUCLEOTIDE SEQUENCE [LARGE SCALE GENOMIC DNA]</scope>
    <source>
        <strain evidence="2">Ve08.2h10</strain>
    </source>
</reference>
<dbReference type="Proteomes" id="UP000054538">
    <property type="component" value="Unassembled WGS sequence"/>
</dbReference>
<dbReference type="HOGENOM" id="CLU_3069319_0_0_1"/>
<protein>
    <submittedName>
        <fullName evidence="1">Uncharacterized protein</fullName>
    </submittedName>
</protein>
<proteinExistence type="predicted"/>
<name>A0A0D0E1E4_9AGAM</name>